<dbReference type="AlphaFoldDB" id="A0A0L9VH67"/>
<evidence type="ECO:0000313" key="2">
    <source>
        <dbReference type="EMBL" id="KOM54391.1"/>
    </source>
</evidence>
<sequence>MEATGRGTLPDRDFSSAELGLLLLYTKFSSLVLVLLVHKAMWGPPFFYFCICSAPRTPCCYSTYFFKVKPPAAACYSPGSPAASLLASALHPANESINGGCCISLHHCESLTDVVAAHQVLDIEHAAGANIFLLKTRGSIKSWLQRACVLGWTATLNDCCSLLALDAPGHAAHPSFFLNHHRPTSMNVPCCCVRFGAAFMSCP</sequence>
<keyword evidence="1" id="KW-0472">Membrane</keyword>
<evidence type="ECO:0000256" key="1">
    <source>
        <dbReference type="SAM" id="Phobius"/>
    </source>
</evidence>
<organism evidence="2 3">
    <name type="scientific">Phaseolus angularis</name>
    <name type="common">Azuki bean</name>
    <name type="synonym">Vigna angularis</name>
    <dbReference type="NCBI Taxonomy" id="3914"/>
    <lineage>
        <taxon>Eukaryota</taxon>
        <taxon>Viridiplantae</taxon>
        <taxon>Streptophyta</taxon>
        <taxon>Embryophyta</taxon>
        <taxon>Tracheophyta</taxon>
        <taxon>Spermatophyta</taxon>
        <taxon>Magnoliopsida</taxon>
        <taxon>eudicotyledons</taxon>
        <taxon>Gunneridae</taxon>
        <taxon>Pentapetalae</taxon>
        <taxon>rosids</taxon>
        <taxon>fabids</taxon>
        <taxon>Fabales</taxon>
        <taxon>Fabaceae</taxon>
        <taxon>Papilionoideae</taxon>
        <taxon>50 kb inversion clade</taxon>
        <taxon>NPAAA clade</taxon>
        <taxon>indigoferoid/millettioid clade</taxon>
        <taxon>Phaseoleae</taxon>
        <taxon>Vigna</taxon>
    </lineage>
</organism>
<name>A0A0L9VH67_PHAAN</name>
<keyword evidence="1" id="KW-0812">Transmembrane</keyword>
<proteinExistence type="predicted"/>
<evidence type="ECO:0000313" key="3">
    <source>
        <dbReference type="Proteomes" id="UP000053144"/>
    </source>
</evidence>
<dbReference type="EMBL" id="CM003380">
    <property type="protein sequence ID" value="KOM54391.1"/>
    <property type="molecule type" value="Genomic_DNA"/>
</dbReference>
<protein>
    <submittedName>
        <fullName evidence="2">Uncharacterized protein</fullName>
    </submittedName>
</protein>
<reference evidence="3" key="1">
    <citation type="journal article" date="2015" name="Proc. Natl. Acad. Sci. U.S.A.">
        <title>Genome sequencing of adzuki bean (Vigna angularis) provides insight into high starch and low fat accumulation and domestication.</title>
        <authorList>
            <person name="Yang K."/>
            <person name="Tian Z."/>
            <person name="Chen C."/>
            <person name="Luo L."/>
            <person name="Zhao B."/>
            <person name="Wang Z."/>
            <person name="Yu L."/>
            <person name="Li Y."/>
            <person name="Sun Y."/>
            <person name="Li W."/>
            <person name="Chen Y."/>
            <person name="Li Y."/>
            <person name="Zhang Y."/>
            <person name="Ai D."/>
            <person name="Zhao J."/>
            <person name="Shang C."/>
            <person name="Ma Y."/>
            <person name="Wu B."/>
            <person name="Wang M."/>
            <person name="Gao L."/>
            <person name="Sun D."/>
            <person name="Zhang P."/>
            <person name="Guo F."/>
            <person name="Wang W."/>
            <person name="Li Y."/>
            <person name="Wang J."/>
            <person name="Varshney R.K."/>
            <person name="Wang J."/>
            <person name="Ling H.Q."/>
            <person name="Wan P."/>
        </authorList>
    </citation>
    <scope>NUCLEOTIDE SEQUENCE</scope>
    <source>
        <strain evidence="3">cv. Jingnong 6</strain>
    </source>
</reference>
<accession>A0A0L9VH67</accession>
<dbReference type="Gramene" id="KOM54391">
    <property type="protein sequence ID" value="KOM54391"/>
    <property type="gene ID" value="LR48_Vigan10g028300"/>
</dbReference>
<feature type="transmembrane region" description="Helical" evidence="1">
    <location>
        <begin position="19"/>
        <end position="37"/>
    </location>
</feature>
<gene>
    <name evidence="2" type="ORF">LR48_Vigan10g028300</name>
</gene>
<keyword evidence="1" id="KW-1133">Transmembrane helix</keyword>
<dbReference type="Proteomes" id="UP000053144">
    <property type="component" value="Chromosome 10"/>
</dbReference>